<feature type="compositionally biased region" description="Basic and acidic residues" evidence="1">
    <location>
        <begin position="10"/>
        <end position="22"/>
    </location>
</feature>
<comment type="caution">
    <text evidence="2">The sequence shown here is derived from an EMBL/GenBank/DDBJ whole genome shotgun (WGS) entry which is preliminary data.</text>
</comment>
<name>A0ABN1RVM7_9ACTN</name>
<reference evidence="2 3" key="1">
    <citation type="journal article" date="2019" name="Int. J. Syst. Evol. Microbiol.">
        <title>The Global Catalogue of Microorganisms (GCM) 10K type strain sequencing project: providing services to taxonomists for standard genome sequencing and annotation.</title>
        <authorList>
            <consortium name="The Broad Institute Genomics Platform"/>
            <consortium name="The Broad Institute Genome Sequencing Center for Infectious Disease"/>
            <person name="Wu L."/>
            <person name="Ma J."/>
        </authorList>
    </citation>
    <scope>NUCLEOTIDE SEQUENCE [LARGE SCALE GENOMIC DNA]</scope>
    <source>
        <strain evidence="2 3">JCM 10696</strain>
    </source>
</reference>
<keyword evidence="3" id="KW-1185">Reference proteome</keyword>
<dbReference type="Proteomes" id="UP001500665">
    <property type="component" value="Unassembled WGS sequence"/>
</dbReference>
<evidence type="ECO:0000313" key="2">
    <source>
        <dbReference type="EMBL" id="GAA0965223.1"/>
    </source>
</evidence>
<feature type="region of interest" description="Disordered" evidence="1">
    <location>
        <begin position="1"/>
        <end position="56"/>
    </location>
</feature>
<gene>
    <name evidence="2" type="ORF">GCM10009550_64950</name>
</gene>
<evidence type="ECO:0000256" key="1">
    <source>
        <dbReference type="SAM" id="MobiDB-lite"/>
    </source>
</evidence>
<sequence>MTHGTVSGARHKEVSRPPHQDHSAAPPPPSGSTNASRARPGSRSPHLSGIPARPTLRELRDKVDQMGLAHAKQHCFN</sequence>
<accession>A0ABN1RVM7</accession>
<proteinExistence type="predicted"/>
<organism evidence="2 3">
    <name type="scientific">Actinocorallia libanotica</name>
    <dbReference type="NCBI Taxonomy" id="46162"/>
    <lineage>
        <taxon>Bacteria</taxon>
        <taxon>Bacillati</taxon>
        <taxon>Actinomycetota</taxon>
        <taxon>Actinomycetes</taxon>
        <taxon>Streptosporangiales</taxon>
        <taxon>Thermomonosporaceae</taxon>
        <taxon>Actinocorallia</taxon>
    </lineage>
</organism>
<protein>
    <submittedName>
        <fullName evidence="2">Uncharacterized protein</fullName>
    </submittedName>
</protein>
<evidence type="ECO:0000313" key="3">
    <source>
        <dbReference type="Proteomes" id="UP001500665"/>
    </source>
</evidence>
<dbReference type="EMBL" id="BAAAHH010000037">
    <property type="protein sequence ID" value="GAA0965223.1"/>
    <property type="molecule type" value="Genomic_DNA"/>
</dbReference>